<dbReference type="InterPro" id="IPR018392">
    <property type="entry name" value="LysM"/>
</dbReference>
<dbReference type="PANTHER" id="PTHR34700">
    <property type="entry name" value="POTASSIUM BINDING PROTEIN KBP"/>
    <property type="match status" value="1"/>
</dbReference>
<gene>
    <name evidence="5" type="ORF">NB700_003640</name>
    <name evidence="6" type="ORF">NG824_17865</name>
</gene>
<proteinExistence type="predicted"/>
<dbReference type="SMART" id="SM00257">
    <property type="entry name" value="LysM"/>
    <property type="match status" value="1"/>
</dbReference>
<accession>A0A0A8DYZ7</accession>
<evidence type="ECO:0000259" key="4">
    <source>
        <dbReference type="PROSITE" id="PS51782"/>
    </source>
</evidence>
<dbReference type="Pfam" id="PF01476">
    <property type="entry name" value="LysM"/>
    <property type="match status" value="1"/>
</dbReference>
<evidence type="ECO:0000313" key="5">
    <source>
        <dbReference type="EMBL" id="MCW0401084.1"/>
    </source>
</evidence>
<feature type="domain" description="LysM" evidence="4">
    <location>
        <begin position="44"/>
        <end position="93"/>
    </location>
</feature>
<evidence type="ECO:0000256" key="1">
    <source>
        <dbReference type="ARBA" id="ARBA00004496"/>
    </source>
</evidence>
<keyword evidence="7" id="KW-1185">Reference proteome</keyword>
<dbReference type="Gene3D" id="3.10.350.10">
    <property type="entry name" value="LysM domain"/>
    <property type="match status" value="1"/>
</dbReference>
<dbReference type="RefSeq" id="WP_017911040.1">
    <property type="nucleotide sequence ID" value="NZ_CP010409.1"/>
</dbReference>
<dbReference type="FunFam" id="3.10.350.10:FF:000001">
    <property type="entry name" value="Peptidoglycan-binding protein LysM"/>
    <property type="match status" value="1"/>
</dbReference>
<evidence type="ECO:0000313" key="7">
    <source>
        <dbReference type="Proteomes" id="UP001320843"/>
    </source>
</evidence>
<dbReference type="Proteomes" id="UP001320843">
    <property type="component" value="Unassembled WGS sequence"/>
</dbReference>
<protein>
    <recommendedName>
        <fullName evidence="3">Potassium binding protein Kbp</fullName>
    </recommendedName>
</protein>
<name>A0A0A8DYZ7_9XANT</name>
<sequence>MNSDKRADFSAVTAKVDTTADVVQKADFSAVQSKVDSTAEQVQQVYVVKPGDSLSKIAKLHYGDGNAWTRIFEANRDVLADPDKIYPGQTLKLPAGA</sequence>
<comment type="subcellular location">
    <subcellularLocation>
        <location evidence="1">Cytoplasm</location>
    </subcellularLocation>
</comment>
<dbReference type="PANTHER" id="PTHR34700:SF4">
    <property type="entry name" value="PHAGE-LIKE ELEMENT PBSX PROTEIN XKDP"/>
    <property type="match status" value="1"/>
</dbReference>
<dbReference type="SUPFAM" id="SSF54106">
    <property type="entry name" value="LysM domain"/>
    <property type="match status" value="1"/>
</dbReference>
<reference evidence="5 7" key="1">
    <citation type="submission" date="2022-06" db="EMBL/GenBank/DDBJ databases">
        <title>Dynamics of rice microbiomes reveals core vertical transmitted seed endophytes.</title>
        <authorList>
            <person name="Liao K."/>
            <person name="Zhang X."/>
        </authorList>
    </citation>
    <scope>NUCLEOTIDE SEQUENCE [LARGE SCALE GENOMIC DNA]</scope>
    <source>
        <strain evidence="6">JR3-14</strain>
        <strain evidence="5 7">YT10-10-1</strain>
    </source>
</reference>
<dbReference type="PROSITE" id="PS51782">
    <property type="entry name" value="LYSM"/>
    <property type="match status" value="1"/>
</dbReference>
<organism evidence="5 7">
    <name type="scientific">Xanthomonas sacchari</name>
    <dbReference type="NCBI Taxonomy" id="56458"/>
    <lineage>
        <taxon>Bacteria</taxon>
        <taxon>Pseudomonadati</taxon>
        <taxon>Pseudomonadota</taxon>
        <taxon>Gammaproteobacteria</taxon>
        <taxon>Lysobacterales</taxon>
        <taxon>Lysobacteraceae</taxon>
        <taxon>Xanthomonas</taxon>
    </lineage>
</organism>
<evidence type="ECO:0000256" key="3">
    <source>
        <dbReference type="ARBA" id="ARBA00072219"/>
    </source>
</evidence>
<dbReference type="KEGG" id="xsa:SB85_15800"/>
<dbReference type="InterPro" id="IPR036779">
    <property type="entry name" value="LysM_dom_sf"/>
</dbReference>
<keyword evidence="2" id="KW-0963">Cytoplasm</keyword>
<dbReference type="EMBL" id="CP099534">
    <property type="protein sequence ID" value="UYK88319.1"/>
    <property type="molecule type" value="Genomic_DNA"/>
</dbReference>
<dbReference type="AlphaFoldDB" id="A0A0A8DYZ7"/>
<dbReference type="CDD" id="cd00118">
    <property type="entry name" value="LysM"/>
    <property type="match status" value="1"/>
</dbReference>
<evidence type="ECO:0000313" key="6">
    <source>
        <dbReference type="EMBL" id="UYK88319.1"/>
    </source>
</evidence>
<dbReference type="GO" id="GO:0005737">
    <property type="term" value="C:cytoplasm"/>
    <property type="evidence" value="ECO:0007669"/>
    <property type="project" value="UniProtKB-SubCell"/>
</dbReference>
<dbReference type="EMBL" id="JANFWR010000034">
    <property type="protein sequence ID" value="MCW0401084.1"/>
    <property type="molecule type" value="Genomic_DNA"/>
</dbReference>
<evidence type="ECO:0000256" key="2">
    <source>
        <dbReference type="ARBA" id="ARBA00022490"/>
    </source>
</evidence>
<dbReference type="Proteomes" id="UP001164392">
    <property type="component" value="Chromosome"/>
</dbReference>
<dbReference type="InterPro" id="IPR052196">
    <property type="entry name" value="Bact_Kbp"/>
</dbReference>